<dbReference type="Proteomes" id="UP000248021">
    <property type="component" value="Unassembled WGS sequence"/>
</dbReference>
<dbReference type="InterPro" id="IPR002500">
    <property type="entry name" value="PAPS_reduct_dom"/>
</dbReference>
<dbReference type="EC" id="1.8.4.10" evidence="4"/>
<comment type="similarity">
    <text evidence="1 4">Belongs to the PAPS reductase family. CysH subfamily.</text>
</comment>
<dbReference type="PANTHER" id="PTHR46509">
    <property type="entry name" value="PHOSPHOADENOSINE PHOSPHOSULFATE REDUCTASE"/>
    <property type="match status" value="1"/>
</dbReference>
<feature type="binding site" evidence="4">
    <location>
        <position position="320"/>
    </location>
    <ligand>
        <name>[4Fe-4S] cluster</name>
        <dbReference type="ChEBI" id="CHEBI:49883"/>
    </ligand>
</feature>
<evidence type="ECO:0000256" key="1">
    <source>
        <dbReference type="ARBA" id="ARBA00009732"/>
    </source>
</evidence>
<comment type="pathway">
    <text evidence="3 4">Sulfur metabolism; hydrogen sulfide biosynthesis; sulfite from sulfate.</text>
</comment>
<evidence type="ECO:0000313" key="7">
    <source>
        <dbReference type="EMBL" id="PXW60354.1"/>
    </source>
</evidence>
<evidence type="ECO:0000256" key="2">
    <source>
        <dbReference type="ARBA" id="ARBA00023002"/>
    </source>
</evidence>
<dbReference type="AlphaFoldDB" id="A0A2V3UAS1"/>
<comment type="cofactor">
    <cofactor evidence="4">
        <name>[4Fe-4S] cluster</name>
        <dbReference type="ChEBI" id="CHEBI:49883"/>
    </cofactor>
    <text evidence="4">Binds 1 [4Fe-4S] cluster per subunit.</text>
</comment>
<feature type="binding site" evidence="4">
    <location>
        <position position="239"/>
    </location>
    <ligand>
        <name>[4Fe-4S] cluster</name>
        <dbReference type="ChEBI" id="CHEBI:49883"/>
    </ligand>
</feature>
<dbReference type="Pfam" id="PF01507">
    <property type="entry name" value="PAPS_reduct"/>
    <property type="match status" value="1"/>
</dbReference>
<proteinExistence type="inferred from homology"/>
<dbReference type="InterPro" id="IPR004511">
    <property type="entry name" value="PAPS/APS_Rdtase"/>
</dbReference>
<feature type="compositionally biased region" description="Basic and acidic residues" evidence="5">
    <location>
        <begin position="1"/>
        <end position="10"/>
    </location>
</feature>
<dbReference type="PANTHER" id="PTHR46509:SF1">
    <property type="entry name" value="PHOSPHOADENOSINE PHOSPHOSULFATE REDUCTASE"/>
    <property type="match status" value="1"/>
</dbReference>
<feature type="region of interest" description="Disordered" evidence="5">
    <location>
        <begin position="1"/>
        <end position="131"/>
    </location>
</feature>
<evidence type="ECO:0000256" key="3">
    <source>
        <dbReference type="ARBA" id="ARBA00024327"/>
    </source>
</evidence>
<comment type="caution">
    <text evidence="7">The sequence shown here is derived from an EMBL/GenBank/DDBJ whole genome shotgun (WGS) entry which is preliminary data.</text>
</comment>
<dbReference type="InterPro" id="IPR014729">
    <property type="entry name" value="Rossmann-like_a/b/a_fold"/>
</dbReference>
<dbReference type="GO" id="GO:0051539">
    <property type="term" value="F:4 iron, 4 sulfur cluster binding"/>
    <property type="evidence" value="ECO:0007669"/>
    <property type="project" value="UniProtKB-UniRule"/>
</dbReference>
<dbReference type="NCBIfam" id="NF002537">
    <property type="entry name" value="PRK02090.1"/>
    <property type="match status" value="1"/>
</dbReference>
<keyword evidence="4" id="KW-0963">Cytoplasm</keyword>
<comment type="catalytic activity">
    <reaction evidence="4">
        <text>[thioredoxin]-disulfide + sulfite + AMP + 2 H(+) = adenosine 5'-phosphosulfate + [thioredoxin]-dithiol</text>
        <dbReference type="Rhea" id="RHEA:21976"/>
        <dbReference type="Rhea" id="RHEA-COMP:10698"/>
        <dbReference type="Rhea" id="RHEA-COMP:10700"/>
        <dbReference type="ChEBI" id="CHEBI:15378"/>
        <dbReference type="ChEBI" id="CHEBI:17359"/>
        <dbReference type="ChEBI" id="CHEBI:29950"/>
        <dbReference type="ChEBI" id="CHEBI:50058"/>
        <dbReference type="ChEBI" id="CHEBI:58243"/>
        <dbReference type="ChEBI" id="CHEBI:456215"/>
        <dbReference type="EC" id="1.8.4.10"/>
    </reaction>
</comment>
<dbReference type="HAMAP" id="MF_00063">
    <property type="entry name" value="CysH"/>
    <property type="match status" value="1"/>
</dbReference>
<dbReference type="GO" id="GO:0070814">
    <property type="term" value="P:hydrogen sulfide biosynthetic process"/>
    <property type="evidence" value="ECO:0007669"/>
    <property type="project" value="UniProtKB-UniRule"/>
</dbReference>
<name>A0A2V3UAS1_9HYPH</name>
<comment type="subcellular location">
    <subcellularLocation>
        <location evidence="4">Cytoplasm</location>
    </subcellularLocation>
</comment>
<evidence type="ECO:0000256" key="4">
    <source>
        <dbReference type="HAMAP-Rule" id="MF_00063"/>
    </source>
</evidence>
<evidence type="ECO:0000313" key="8">
    <source>
        <dbReference type="Proteomes" id="UP000248021"/>
    </source>
</evidence>
<dbReference type="CDD" id="cd23945">
    <property type="entry name" value="PAPS_reductase"/>
    <property type="match status" value="1"/>
</dbReference>
<sequence>MPTHNDDDGRVGVSPLPGEERSSAKQAGEGDMSPERKGPSPLTLSLSPAGRGDQIPPSDRPVAGARQGSGEGGAPPSHPSPLAGEGGATGSLLPGRSEDGGLPPSPTLPRKGGERLSRASDADSQSRAEQAAALDAEIGQLAPEVILREAMARFPGELALVSSFGAESAVLLHMAAHIDRHLPVVFVDTLRLFPETLAYRDALVARLGLADVRTVGPQRAVMEQADPWHALFRVDPDRCCHLRKVEPLAEALVPFAAWITGRKRYQATTRAALAAVEADATHIKISPLASWGAPEIAAYMQAHALPVHPLVAQGYPSIGCAPCTTQVAPGEDPRAGRWRGQGKVECGIHVSAARSG</sequence>
<evidence type="ECO:0000259" key="6">
    <source>
        <dbReference type="Pfam" id="PF01507"/>
    </source>
</evidence>
<feature type="domain" description="Phosphoadenosine phosphosulphate reductase" evidence="6">
    <location>
        <begin position="158"/>
        <end position="325"/>
    </location>
</feature>
<dbReference type="EMBL" id="QJJK01000004">
    <property type="protein sequence ID" value="PXW60354.1"/>
    <property type="molecule type" value="Genomic_DNA"/>
</dbReference>
<reference evidence="7 8" key="1">
    <citation type="submission" date="2018-05" db="EMBL/GenBank/DDBJ databases">
        <title>Genomic Encyclopedia of Type Strains, Phase IV (KMG-IV): sequencing the most valuable type-strain genomes for metagenomic binning, comparative biology and taxonomic classification.</title>
        <authorList>
            <person name="Goeker M."/>
        </authorList>
    </citation>
    <scope>NUCLEOTIDE SEQUENCE [LARGE SCALE GENOMIC DNA]</scope>
    <source>
        <strain evidence="7 8">DSM 6462</strain>
    </source>
</reference>
<feature type="active site" description="Nucleophile; cysteine thiosulfonate intermediate" evidence="4">
    <location>
        <position position="346"/>
    </location>
</feature>
<dbReference type="Gene3D" id="3.40.50.620">
    <property type="entry name" value="HUPs"/>
    <property type="match status" value="1"/>
</dbReference>
<dbReference type="RefSeq" id="WP_342588506.1">
    <property type="nucleotide sequence ID" value="NZ_JAHBRY010000001.1"/>
</dbReference>
<dbReference type="GO" id="GO:0005737">
    <property type="term" value="C:cytoplasm"/>
    <property type="evidence" value="ECO:0007669"/>
    <property type="project" value="UniProtKB-SubCell"/>
</dbReference>
<keyword evidence="8" id="KW-1185">Reference proteome</keyword>
<dbReference type="GO" id="GO:0043866">
    <property type="term" value="F:adenylyl-sulfate reductase (thioredoxin) activity"/>
    <property type="evidence" value="ECO:0007669"/>
    <property type="project" value="UniProtKB-EC"/>
</dbReference>
<keyword evidence="2 4" id="KW-0560">Oxidoreductase</keyword>
<dbReference type="NCBIfam" id="TIGR00434">
    <property type="entry name" value="cysH"/>
    <property type="match status" value="1"/>
</dbReference>
<gene>
    <name evidence="4" type="primary">cysH</name>
    <name evidence="7" type="ORF">C7450_104409</name>
</gene>
<keyword evidence="4" id="KW-0411">Iron-sulfur</keyword>
<feature type="binding site" evidence="4">
    <location>
        <position position="240"/>
    </location>
    <ligand>
        <name>[4Fe-4S] cluster</name>
        <dbReference type="ChEBI" id="CHEBI:49883"/>
    </ligand>
</feature>
<comment type="function">
    <text evidence="4">Catalyzes the formation of sulfite from adenosine 5'-phosphosulfate (APS) using thioredoxin as an electron donor.</text>
</comment>
<feature type="compositionally biased region" description="Basic and acidic residues" evidence="5">
    <location>
        <begin position="111"/>
        <end position="126"/>
    </location>
</feature>
<evidence type="ECO:0000256" key="5">
    <source>
        <dbReference type="SAM" id="MobiDB-lite"/>
    </source>
</evidence>
<dbReference type="GO" id="GO:0004604">
    <property type="term" value="F:phosphoadenylyl-sulfate reductase (thioredoxin) activity"/>
    <property type="evidence" value="ECO:0007669"/>
    <property type="project" value="UniProtKB-UniRule"/>
</dbReference>
<keyword evidence="4" id="KW-0479">Metal-binding</keyword>
<dbReference type="GO" id="GO:0046872">
    <property type="term" value="F:metal ion binding"/>
    <property type="evidence" value="ECO:0007669"/>
    <property type="project" value="UniProtKB-KW"/>
</dbReference>
<feature type="binding site" evidence="4">
    <location>
        <position position="323"/>
    </location>
    <ligand>
        <name>[4Fe-4S] cluster</name>
        <dbReference type="ChEBI" id="CHEBI:49883"/>
    </ligand>
</feature>
<accession>A0A2V3UAS1</accession>
<keyword evidence="4" id="KW-0408">Iron</keyword>
<organism evidence="7 8">
    <name type="scientific">Chelatococcus asaccharovorans</name>
    <dbReference type="NCBI Taxonomy" id="28210"/>
    <lineage>
        <taxon>Bacteria</taxon>
        <taxon>Pseudomonadati</taxon>
        <taxon>Pseudomonadota</taxon>
        <taxon>Alphaproteobacteria</taxon>
        <taxon>Hyphomicrobiales</taxon>
        <taxon>Chelatococcaceae</taxon>
        <taxon>Chelatococcus</taxon>
    </lineage>
</organism>
<dbReference type="GO" id="GO:0019379">
    <property type="term" value="P:sulfate assimilation, phosphoadenylyl sulfate reduction by phosphoadenylyl-sulfate reductase (thioredoxin)"/>
    <property type="evidence" value="ECO:0007669"/>
    <property type="project" value="UniProtKB-UniRule"/>
</dbReference>
<protein>
    <recommendedName>
        <fullName evidence="4">Adenosine 5'-phosphosulfate reductase</fullName>
        <shortName evidence="4">APS reductase</shortName>
        <ecNumber evidence="4">1.8.4.10</ecNumber>
    </recommendedName>
    <alternativeName>
        <fullName evidence="4">5'-adenylylsulfate reductase</fullName>
    </alternativeName>
    <alternativeName>
        <fullName evidence="4">Thioredoxin-dependent 5'-adenylylsulfate reductase</fullName>
    </alternativeName>
</protein>
<dbReference type="SUPFAM" id="SSF52402">
    <property type="entry name" value="Adenine nucleotide alpha hydrolases-like"/>
    <property type="match status" value="1"/>
</dbReference>